<dbReference type="GO" id="GO:0070897">
    <property type="term" value="P:transcription preinitiation complex assembly"/>
    <property type="evidence" value="ECO:0007669"/>
    <property type="project" value="InterPro"/>
</dbReference>
<evidence type="ECO:0000256" key="1">
    <source>
        <dbReference type="ARBA" id="ARBA00004123"/>
    </source>
</evidence>
<dbReference type="Gene3D" id="1.10.472.10">
    <property type="entry name" value="Cyclin-like"/>
    <property type="match status" value="2"/>
</dbReference>
<dbReference type="SUPFAM" id="SSF57783">
    <property type="entry name" value="Zinc beta-ribbon"/>
    <property type="match status" value="1"/>
</dbReference>
<feature type="domain" description="Cyclin-like" evidence="11">
    <location>
        <begin position="236"/>
        <end position="320"/>
    </location>
</feature>
<keyword evidence="5" id="KW-0862">Zinc</keyword>
<reference evidence="12" key="1">
    <citation type="submission" date="2022-10" db="EMBL/GenBank/DDBJ databases">
        <title>Tapping the CABI collections for fungal endophytes: first genome assemblies for Collariella, Neodidymelliopsis, Ascochyta clinopodiicola, Didymella pomorum, Didymosphaeria variabile, Neocosmospora piperis and Neocucurbitaria cava.</title>
        <authorList>
            <person name="Hill R."/>
        </authorList>
    </citation>
    <scope>NUCLEOTIDE SEQUENCE</scope>
    <source>
        <strain evidence="12">IMI 360193</strain>
    </source>
</reference>
<dbReference type="GO" id="GO:0008270">
    <property type="term" value="F:zinc ion binding"/>
    <property type="evidence" value="ECO:0007669"/>
    <property type="project" value="UniProtKB-KW"/>
</dbReference>
<keyword evidence="7" id="KW-0010">Activator</keyword>
<gene>
    <name evidence="12" type="primary">BRF1</name>
    <name evidence="12" type="ORF">N0V87_008186</name>
</gene>
<dbReference type="GO" id="GO:0097550">
    <property type="term" value="C:transcription preinitiation complex"/>
    <property type="evidence" value="ECO:0007669"/>
    <property type="project" value="TreeGrafter"/>
</dbReference>
<feature type="domain" description="Cyclin-like" evidence="11">
    <location>
        <begin position="133"/>
        <end position="215"/>
    </location>
</feature>
<dbReference type="Gene3D" id="1.20.5.650">
    <property type="entry name" value="Single helix bin"/>
    <property type="match status" value="1"/>
</dbReference>
<dbReference type="GO" id="GO:0000126">
    <property type="term" value="C:transcription factor TFIIIB complex"/>
    <property type="evidence" value="ECO:0007669"/>
    <property type="project" value="TreeGrafter"/>
</dbReference>
<organism evidence="12 13">
    <name type="scientific">Didymella glomerata</name>
    <dbReference type="NCBI Taxonomy" id="749621"/>
    <lineage>
        <taxon>Eukaryota</taxon>
        <taxon>Fungi</taxon>
        <taxon>Dikarya</taxon>
        <taxon>Ascomycota</taxon>
        <taxon>Pezizomycotina</taxon>
        <taxon>Dothideomycetes</taxon>
        <taxon>Pleosporomycetidae</taxon>
        <taxon>Pleosporales</taxon>
        <taxon>Pleosporineae</taxon>
        <taxon>Didymellaceae</taxon>
        <taxon>Didymella</taxon>
    </lineage>
</organism>
<evidence type="ECO:0000313" key="13">
    <source>
        <dbReference type="Proteomes" id="UP001140562"/>
    </source>
</evidence>
<evidence type="ECO:0000256" key="3">
    <source>
        <dbReference type="ARBA" id="ARBA00022723"/>
    </source>
</evidence>
<keyword evidence="4" id="KW-0863">Zinc-finger</keyword>
<keyword evidence="9" id="KW-0539">Nucleus</keyword>
<evidence type="ECO:0000256" key="2">
    <source>
        <dbReference type="ARBA" id="ARBA00010857"/>
    </source>
</evidence>
<dbReference type="InterPro" id="IPR036915">
    <property type="entry name" value="Cyclin-like_sf"/>
</dbReference>
<comment type="subcellular location">
    <subcellularLocation>
        <location evidence="1">Nucleus</location>
    </subcellularLocation>
</comment>
<keyword evidence="8" id="KW-0804">Transcription</keyword>
<dbReference type="GO" id="GO:0017025">
    <property type="term" value="F:TBP-class protein binding"/>
    <property type="evidence" value="ECO:0007669"/>
    <property type="project" value="InterPro"/>
</dbReference>
<name>A0A9W9BWC7_9PLEO</name>
<feature type="region of interest" description="Disordered" evidence="10">
    <location>
        <begin position="371"/>
        <end position="421"/>
    </location>
</feature>
<protein>
    <submittedName>
        <fullName evidence="12">Transcription factor TFIIIB subunit brf1</fullName>
    </submittedName>
</protein>
<feature type="compositionally biased region" description="Low complexity" evidence="10">
    <location>
        <begin position="411"/>
        <end position="421"/>
    </location>
</feature>
<evidence type="ECO:0000256" key="5">
    <source>
        <dbReference type="ARBA" id="ARBA00022833"/>
    </source>
</evidence>
<proteinExistence type="inferred from homology"/>
<feature type="compositionally biased region" description="Low complexity" evidence="10">
    <location>
        <begin position="658"/>
        <end position="682"/>
    </location>
</feature>
<dbReference type="AlphaFoldDB" id="A0A9W9BWC7"/>
<dbReference type="Pfam" id="PF00382">
    <property type="entry name" value="TFIIB"/>
    <property type="match status" value="2"/>
</dbReference>
<dbReference type="SUPFAM" id="SSF47954">
    <property type="entry name" value="Cyclin-like"/>
    <property type="match status" value="2"/>
</dbReference>
<accession>A0A9W9BWC7</accession>
<dbReference type="InterPro" id="IPR011665">
    <property type="entry name" value="BRF1_TBP-bd_dom"/>
</dbReference>
<dbReference type="Proteomes" id="UP001140562">
    <property type="component" value="Unassembled WGS sequence"/>
</dbReference>
<feature type="compositionally biased region" description="Basic residues" evidence="10">
    <location>
        <begin position="598"/>
        <end position="607"/>
    </location>
</feature>
<evidence type="ECO:0000256" key="4">
    <source>
        <dbReference type="ARBA" id="ARBA00022771"/>
    </source>
</evidence>
<keyword evidence="6" id="KW-0805">Transcription regulation</keyword>
<evidence type="ECO:0000256" key="10">
    <source>
        <dbReference type="SAM" id="MobiDB-lite"/>
    </source>
</evidence>
<keyword evidence="3" id="KW-0479">Metal-binding</keyword>
<comment type="caution">
    <text evidence="12">The sequence shown here is derived from an EMBL/GenBank/DDBJ whole genome shotgun (WGS) entry which is preliminary data.</text>
</comment>
<dbReference type="GO" id="GO:0005634">
    <property type="term" value="C:nucleus"/>
    <property type="evidence" value="ECO:0007669"/>
    <property type="project" value="UniProtKB-SubCell"/>
</dbReference>
<dbReference type="FunFam" id="1.10.472.10:FF:000002">
    <property type="entry name" value="Transcription factor IIIB 90 kDa subunit"/>
    <property type="match status" value="1"/>
</dbReference>
<evidence type="ECO:0000256" key="8">
    <source>
        <dbReference type="ARBA" id="ARBA00023163"/>
    </source>
</evidence>
<sequence length="727" mass="80768">MPAAIARPKAPRLGSINPSKAAGTGYIYQSAETKRKAQPAPVRTSKPERPKCCDDPNISDADEGGAICYNCGQVIEESHIVAEITFGETSGGAAIVEGGFIGENQRHANSMGGTMRGLGGMGSREQAEMNGRSEIQKLAHALKIRQAVEDQAIGWYKLASNHNFVQGRRIRNVAAVALYMAARRQPENTLMLMDLAEKVQVNVWQLGDTYKQFLKKLREEDPAQLIGNKAVQEIEPLMLKYCRKLEFDEASHKVADDACKLLKRMSRDWMIQGRQPAGLCGACIILAARMNNFRRSVREVVYVVKVADSTVNARLYEYKRTPSSALTVNQFREFGDKMKVKTLPPAIWRRAEKEENMAKRKEKQAALAEGITVEELEEMDTAAEAKPNTAPTRVSKRRKTNDEGSQDAPAQLQTPDPTQQTPQEVVDIDALNEGNEEGLVDAIGSAFAETNGDDPLDENFVMPKKRGRPPKKREPIQISPEDLDIEQEIEKEIRDEVQQWEKVFAEFADNDNHEVLKRTGLTAKELADTLTPNRNVSTLPDIGEDEFEDDPDVANCILNPAEVKLKERVWLTQNEDWLREQQAKLLAAELEAALDKPKKPKQKRKHHQMGDGSVLEGQPAASAADAAHKMLKKRAKGFSNHINYDRLKELFPGGNADAASTPSGSGLGASPAPSQTAATPAAVPIEAPEDDEEEYEEEEHEEEDLDEEHQYRDDEDEGFGDDYGDDY</sequence>
<evidence type="ECO:0000313" key="12">
    <source>
        <dbReference type="EMBL" id="KAJ4332690.1"/>
    </source>
</evidence>
<dbReference type="PANTHER" id="PTHR11618">
    <property type="entry name" value="TRANSCRIPTION INITIATION FACTOR IIB-RELATED"/>
    <property type="match status" value="1"/>
</dbReference>
<dbReference type="GO" id="GO:0001006">
    <property type="term" value="F:RNA polymerase III type 3 promoter sequence-specific DNA binding"/>
    <property type="evidence" value="ECO:0007669"/>
    <property type="project" value="TreeGrafter"/>
</dbReference>
<dbReference type="EMBL" id="JAPEUV010000111">
    <property type="protein sequence ID" value="KAJ4332690.1"/>
    <property type="molecule type" value="Genomic_DNA"/>
</dbReference>
<evidence type="ECO:0000259" key="11">
    <source>
        <dbReference type="SMART" id="SM00385"/>
    </source>
</evidence>
<evidence type="ECO:0000256" key="6">
    <source>
        <dbReference type="ARBA" id="ARBA00023015"/>
    </source>
</evidence>
<dbReference type="InterPro" id="IPR013150">
    <property type="entry name" value="TFIIB_cyclin"/>
</dbReference>
<dbReference type="Pfam" id="PF07741">
    <property type="entry name" value="BRF1"/>
    <property type="match status" value="1"/>
</dbReference>
<feature type="region of interest" description="Disordered" evidence="10">
    <location>
        <begin position="594"/>
        <end position="629"/>
    </location>
</feature>
<evidence type="ECO:0000256" key="7">
    <source>
        <dbReference type="ARBA" id="ARBA00023159"/>
    </source>
</evidence>
<dbReference type="OrthoDB" id="511529at2759"/>
<feature type="region of interest" description="Disordered" evidence="10">
    <location>
        <begin position="651"/>
        <end position="727"/>
    </location>
</feature>
<keyword evidence="13" id="KW-1185">Reference proteome</keyword>
<feature type="compositionally biased region" description="Acidic residues" evidence="10">
    <location>
        <begin position="372"/>
        <end position="381"/>
    </location>
</feature>
<comment type="similarity">
    <text evidence="2">Belongs to the TFIIB family.</text>
</comment>
<feature type="compositionally biased region" description="Acidic residues" evidence="10">
    <location>
        <begin position="687"/>
        <end position="727"/>
    </location>
</feature>
<dbReference type="GO" id="GO:0000995">
    <property type="term" value="F:RNA polymerase III general transcription initiation factor activity"/>
    <property type="evidence" value="ECO:0007669"/>
    <property type="project" value="TreeGrafter"/>
</dbReference>
<dbReference type="SMART" id="SM00385">
    <property type="entry name" value="CYCLIN"/>
    <property type="match status" value="2"/>
</dbReference>
<dbReference type="InterPro" id="IPR000812">
    <property type="entry name" value="TFIIB"/>
</dbReference>
<dbReference type="PANTHER" id="PTHR11618:SF4">
    <property type="entry name" value="TRANSCRIPTION FACTOR IIIB 90 KDA SUBUNIT"/>
    <property type="match status" value="1"/>
</dbReference>
<feature type="region of interest" description="Disordered" evidence="10">
    <location>
        <begin position="1"/>
        <end position="57"/>
    </location>
</feature>
<dbReference type="InterPro" id="IPR013763">
    <property type="entry name" value="Cyclin-like_dom"/>
</dbReference>
<evidence type="ECO:0000256" key="9">
    <source>
        <dbReference type="ARBA" id="ARBA00023242"/>
    </source>
</evidence>
<feature type="region of interest" description="Disordered" evidence="10">
    <location>
        <begin position="449"/>
        <end position="475"/>
    </location>
</feature>
<feature type="compositionally biased region" description="Basic and acidic residues" evidence="10">
    <location>
        <begin position="45"/>
        <end position="54"/>
    </location>
</feature>